<protein>
    <submittedName>
        <fullName evidence="1">Uncharacterized protein</fullName>
    </submittedName>
</protein>
<dbReference type="Proteomes" id="UP000653480">
    <property type="component" value="Unassembled WGS sequence"/>
</dbReference>
<dbReference type="AlphaFoldDB" id="A0A8H9H2R8"/>
<keyword evidence="2" id="KW-1185">Reference proteome</keyword>
<dbReference type="EMBL" id="BMMN01000003">
    <property type="protein sequence ID" value="GGO09727.1"/>
    <property type="molecule type" value="Genomic_DNA"/>
</dbReference>
<reference evidence="1" key="1">
    <citation type="journal article" date="2014" name="Int. J. Syst. Evol. Microbiol.">
        <title>Complete genome sequence of Corynebacterium casei LMG S-19264T (=DSM 44701T), isolated from a smear-ripened cheese.</title>
        <authorList>
            <consortium name="US DOE Joint Genome Institute (JGI-PGF)"/>
            <person name="Walter F."/>
            <person name="Albersmeier A."/>
            <person name="Kalinowski J."/>
            <person name="Ruckert C."/>
        </authorList>
    </citation>
    <scope>NUCLEOTIDE SEQUENCE</scope>
    <source>
        <strain evidence="1">CGMCC 4.7138</strain>
    </source>
</reference>
<organism evidence="1 2">
    <name type="scientific">Microbispora bryophytorum</name>
    <dbReference type="NCBI Taxonomy" id="1460882"/>
    <lineage>
        <taxon>Bacteria</taxon>
        <taxon>Bacillati</taxon>
        <taxon>Actinomycetota</taxon>
        <taxon>Actinomycetes</taxon>
        <taxon>Streptosporangiales</taxon>
        <taxon>Streptosporangiaceae</taxon>
        <taxon>Microbispora</taxon>
    </lineage>
</organism>
<accession>A0A8H9H2R8</accession>
<reference evidence="1" key="2">
    <citation type="submission" date="2020-09" db="EMBL/GenBank/DDBJ databases">
        <authorList>
            <person name="Sun Q."/>
            <person name="Zhou Y."/>
        </authorList>
    </citation>
    <scope>NUCLEOTIDE SEQUENCE</scope>
    <source>
        <strain evidence="1">CGMCC 4.7138</strain>
    </source>
</reference>
<evidence type="ECO:0000313" key="2">
    <source>
        <dbReference type="Proteomes" id="UP000653480"/>
    </source>
</evidence>
<evidence type="ECO:0000313" key="1">
    <source>
        <dbReference type="EMBL" id="GGO09727.1"/>
    </source>
</evidence>
<comment type="caution">
    <text evidence="1">The sequence shown here is derived from an EMBL/GenBank/DDBJ whole genome shotgun (WGS) entry which is preliminary data.</text>
</comment>
<name>A0A8H9H2R8_9ACTN</name>
<sequence length="65" mass="7270">MSSIVMSATRVIPALRPARPAISSEAAGELARSVPGNRTFDWSGRERIHEWEEVSVRIVPLPWSR</sequence>
<proteinExistence type="predicted"/>
<gene>
    <name evidence="1" type="ORF">GCM10011574_25520</name>
</gene>